<dbReference type="RefSeq" id="WP_304375397.1">
    <property type="nucleotide sequence ID" value="NZ_JAUOZU010000005.1"/>
</dbReference>
<evidence type="ECO:0000313" key="1">
    <source>
        <dbReference type="EMBL" id="MDO6963491.1"/>
    </source>
</evidence>
<dbReference type="Proteomes" id="UP001174932">
    <property type="component" value="Unassembled WGS sequence"/>
</dbReference>
<comment type="caution">
    <text evidence="1">The sequence shown here is derived from an EMBL/GenBank/DDBJ whole genome shotgun (WGS) entry which is preliminary data.</text>
</comment>
<evidence type="ECO:0000313" key="2">
    <source>
        <dbReference type="Proteomes" id="UP001174932"/>
    </source>
</evidence>
<proteinExistence type="predicted"/>
<dbReference type="EMBL" id="JAUOZU010000005">
    <property type="protein sequence ID" value="MDO6963491.1"/>
    <property type="molecule type" value="Genomic_DNA"/>
</dbReference>
<keyword evidence="2" id="KW-1185">Reference proteome</keyword>
<gene>
    <name evidence="1" type="ORF">Q4481_05955</name>
</gene>
<accession>A0ABT8YIM8</accession>
<reference evidence="1" key="1">
    <citation type="journal article" date="2015" name="Int. J. Syst. Evol. Microbiol.">
        <title>Rhizobium alvei sp. nov., isolated from a freshwater river.</title>
        <authorList>
            <person name="Sheu S.Y."/>
            <person name="Huang H.W."/>
            <person name="Young C.C."/>
            <person name="Chen W.M."/>
        </authorList>
    </citation>
    <scope>NUCLEOTIDE SEQUENCE</scope>
    <source>
        <strain evidence="1">TNR-22</strain>
    </source>
</reference>
<protein>
    <recommendedName>
        <fullName evidence="3">MarR family transcriptional regulator</fullName>
    </recommendedName>
</protein>
<organism evidence="1 2">
    <name type="scientific">Rhizobium alvei</name>
    <dbReference type="NCBI Taxonomy" id="1132659"/>
    <lineage>
        <taxon>Bacteria</taxon>
        <taxon>Pseudomonadati</taxon>
        <taxon>Pseudomonadota</taxon>
        <taxon>Alphaproteobacteria</taxon>
        <taxon>Hyphomicrobiales</taxon>
        <taxon>Rhizobiaceae</taxon>
        <taxon>Rhizobium/Agrobacterium group</taxon>
        <taxon>Rhizobium</taxon>
    </lineage>
</organism>
<name>A0ABT8YIM8_9HYPH</name>
<reference evidence="1" key="2">
    <citation type="submission" date="2023-07" db="EMBL/GenBank/DDBJ databases">
        <authorList>
            <person name="Shen H."/>
        </authorList>
    </citation>
    <scope>NUCLEOTIDE SEQUENCE</scope>
    <source>
        <strain evidence="1">TNR-22</strain>
    </source>
</reference>
<evidence type="ECO:0008006" key="3">
    <source>
        <dbReference type="Google" id="ProtNLM"/>
    </source>
</evidence>
<sequence>MADRIAISGAVADFADDIDRLSQAALMPVAVRQFARDFIDHFEHRPLLNIVISDRGRVLMSWMALYFDACHDPDDPNSGLTVNRFKAACAETGLCSPGRAAAMIGLMRFAGQIEPVAEVRRGYPLRLVPTAKMRAAFNSRMRNAFRAMALVLPEGEAGLANIDNLRFEKSFIRMACDEFLLRERAIDYAPSIPPIYESKAGVLIVFSLLLSTDDDGLPLDKPMTISISALSRAFSVSRPRIKDLLRRLLSEGLLLPGNSETSFYLSETLRRDIMRLIAGYWIVTACGIRAGLASLKAEPVERHHQTA</sequence>